<keyword evidence="3" id="KW-1185">Reference proteome</keyword>
<organism evidence="2 3">
    <name type="scientific">Hirundo rustica rustica</name>
    <dbReference type="NCBI Taxonomy" id="333673"/>
    <lineage>
        <taxon>Eukaryota</taxon>
        <taxon>Metazoa</taxon>
        <taxon>Chordata</taxon>
        <taxon>Craniata</taxon>
        <taxon>Vertebrata</taxon>
        <taxon>Euteleostomi</taxon>
        <taxon>Archelosauria</taxon>
        <taxon>Archosauria</taxon>
        <taxon>Dinosauria</taxon>
        <taxon>Saurischia</taxon>
        <taxon>Theropoda</taxon>
        <taxon>Coelurosauria</taxon>
        <taxon>Aves</taxon>
        <taxon>Neognathae</taxon>
        <taxon>Neoaves</taxon>
        <taxon>Telluraves</taxon>
        <taxon>Australaves</taxon>
        <taxon>Passeriformes</taxon>
        <taxon>Sylvioidea</taxon>
        <taxon>Hirundinidae</taxon>
        <taxon>Hirundo</taxon>
    </lineage>
</organism>
<proteinExistence type="predicted"/>
<sequence>MPTAGSEHTELLQLCVTVQQERHSQVLRRDDVMAANKTIDLVLDHLGCGCGNSELSSHFSQTLTGEDVVNSSVSTSVKKVAHESNRIWDIAEYTVPMQEDLWIRFQMFPSGVLCDSLLIATLGNFVLLASCCTSQSNENNENEESKPMCTGEASENHENEESEPMSTGESYENHHNEEYEPPLRKGASSPD</sequence>
<name>A0A3M0K3D9_HIRRU</name>
<evidence type="ECO:0000313" key="3">
    <source>
        <dbReference type="Proteomes" id="UP000269221"/>
    </source>
</evidence>
<comment type="caution">
    <text evidence="2">The sequence shown here is derived from an EMBL/GenBank/DDBJ whole genome shotgun (WGS) entry which is preliminary data.</text>
</comment>
<reference evidence="2 3" key="1">
    <citation type="submission" date="2018-07" db="EMBL/GenBank/DDBJ databases">
        <title>A high quality draft genome assembly of the barn swallow (H. rustica rustica).</title>
        <authorList>
            <person name="Formenti G."/>
            <person name="Chiara M."/>
            <person name="Poveda L."/>
            <person name="Francoijs K.-J."/>
            <person name="Bonisoli-Alquati A."/>
            <person name="Canova L."/>
            <person name="Gianfranceschi L."/>
            <person name="Horner D.S."/>
            <person name="Saino N."/>
        </authorList>
    </citation>
    <scope>NUCLEOTIDE SEQUENCE [LARGE SCALE GENOMIC DNA]</scope>
    <source>
        <strain evidence="2">Chelidonia</strain>
        <tissue evidence="2">Blood</tissue>
    </source>
</reference>
<gene>
    <name evidence="2" type="ORF">DUI87_17303</name>
</gene>
<dbReference type="Proteomes" id="UP000269221">
    <property type="component" value="Unassembled WGS sequence"/>
</dbReference>
<dbReference type="EMBL" id="QRBI01000121">
    <property type="protein sequence ID" value="RMC05760.1"/>
    <property type="molecule type" value="Genomic_DNA"/>
</dbReference>
<protein>
    <submittedName>
        <fullName evidence="2">Uncharacterized protein</fullName>
    </submittedName>
</protein>
<evidence type="ECO:0000256" key="1">
    <source>
        <dbReference type="SAM" id="MobiDB-lite"/>
    </source>
</evidence>
<feature type="region of interest" description="Disordered" evidence="1">
    <location>
        <begin position="136"/>
        <end position="191"/>
    </location>
</feature>
<dbReference type="AlphaFoldDB" id="A0A3M0K3D9"/>
<feature type="compositionally biased region" description="Basic and acidic residues" evidence="1">
    <location>
        <begin position="171"/>
        <end position="183"/>
    </location>
</feature>
<evidence type="ECO:0000313" key="2">
    <source>
        <dbReference type="EMBL" id="RMC05760.1"/>
    </source>
</evidence>
<accession>A0A3M0K3D9</accession>